<evidence type="ECO:0000256" key="7">
    <source>
        <dbReference type="ARBA" id="ARBA00022989"/>
    </source>
</evidence>
<keyword evidence="8 9" id="KW-0472">Membrane</keyword>
<evidence type="ECO:0000256" key="4">
    <source>
        <dbReference type="ARBA" id="ARBA00022475"/>
    </source>
</evidence>
<dbReference type="GO" id="GO:0009236">
    <property type="term" value="P:cobalamin biosynthetic process"/>
    <property type="evidence" value="ECO:0007669"/>
    <property type="project" value="UniProtKB-UniRule"/>
</dbReference>
<evidence type="ECO:0000256" key="1">
    <source>
        <dbReference type="ARBA" id="ARBA00004651"/>
    </source>
</evidence>
<reference evidence="10 11" key="2">
    <citation type="submission" date="2018-06" db="EMBL/GenBank/DDBJ databases">
        <title>Metagenomic assembly of (sub)arctic Cyanobacteria and their associated microbiome from non-axenic cultures.</title>
        <authorList>
            <person name="Baurain D."/>
        </authorList>
    </citation>
    <scope>NUCLEOTIDE SEQUENCE [LARGE SCALE GENOMIC DNA]</scope>
    <source>
        <strain evidence="10">ULC066bin1</strain>
    </source>
</reference>
<dbReference type="UniPathway" id="UPA00148"/>
<gene>
    <name evidence="9" type="primary">cobD</name>
    <name evidence="10" type="ORF">DCF19_02155</name>
</gene>
<accession>A0A2W4WJD7</accession>
<reference evidence="10 11" key="1">
    <citation type="submission" date="2018-04" db="EMBL/GenBank/DDBJ databases">
        <authorList>
            <person name="Go L.Y."/>
            <person name="Mitchell J.A."/>
        </authorList>
    </citation>
    <scope>NUCLEOTIDE SEQUENCE [LARGE SCALE GENOMIC DNA]</scope>
    <source>
        <strain evidence="10">ULC066bin1</strain>
    </source>
</reference>
<dbReference type="GO" id="GO:0015420">
    <property type="term" value="F:ABC-type vitamin B12 transporter activity"/>
    <property type="evidence" value="ECO:0007669"/>
    <property type="project" value="UniProtKB-UniRule"/>
</dbReference>
<organism evidence="10 11">
    <name type="scientific">Pseudanabaena frigida</name>
    <dbReference type="NCBI Taxonomy" id="945775"/>
    <lineage>
        <taxon>Bacteria</taxon>
        <taxon>Bacillati</taxon>
        <taxon>Cyanobacteriota</taxon>
        <taxon>Cyanophyceae</taxon>
        <taxon>Pseudanabaenales</taxon>
        <taxon>Pseudanabaenaceae</taxon>
        <taxon>Pseudanabaena</taxon>
    </lineage>
</organism>
<sequence length="343" mass="37757">MLELFPNYLNSNFLIVISAAIIDRLIGDPVNWLHPVQVIGWIVSQFTNLVLIKDPVNTRIPRFSPLIMKMLGIVLGVSVILGSGIISWLIAIAASQVHPALAIAFSSILLAACFAGRSLRDAAFSILTVLQTGNIENARQELSRYVGRDTDNLSEVEILRAVLETVTENAIDAVTSPLFYALLGSLLFPYGGVTLAIAYKAASTLDSMVGYRESPYTDLGWFSAKTDDILTWLPCRLTVITLAILSGKPIYVWNLCQRDAHKDPSPNSGWSECVYAAILQVQLGGENYYRGIVKQKPLLGDRIDEIAPSKIQQAILLTQASFLIWLSLTLSIAIFVQRFTPIY</sequence>
<evidence type="ECO:0000256" key="8">
    <source>
        <dbReference type="ARBA" id="ARBA00023136"/>
    </source>
</evidence>
<keyword evidence="5 9" id="KW-0169">Cobalamin biosynthesis</keyword>
<feature type="transmembrane region" description="Helical" evidence="9">
    <location>
        <begin position="7"/>
        <end position="26"/>
    </location>
</feature>
<dbReference type="PANTHER" id="PTHR34308">
    <property type="entry name" value="COBALAMIN BIOSYNTHESIS PROTEIN CBIB"/>
    <property type="match status" value="1"/>
</dbReference>
<dbReference type="GO" id="GO:0005886">
    <property type="term" value="C:plasma membrane"/>
    <property type="evidence" value="ECO:0007669"/>
    <property type="project" value="UniProtKB-SubCell"/>
</dbReference>
<evidence type="ECO:0000256" key="2">
    <source>
        <dbReference type="ARBA" id="ARBA00004953"/>
    </source>
</evidence>
<dbReference type="PANTHER" id="PTHR34308:SF1">
    <property type="entry name" value="COBALAMIN BIOSYNTHESIS PROTEIN CBIB"/>
    <property type="match status" value="1"/>
</dbReference>
<dbReference type="Proteomes" id="UP000249467">
    <property type="component" value="Unassembled WGS sequence"/>
</dbReference>
<keyword evidence="7 9" id="KW-1133">Transmembrane helix</keyword>
<dbReference type="NCBIfam" id="TIGR00380">
    <property type="entry name" value="cobal_cbiB"/>
    <property type="match status" value="1"/>
</dbReference>
<feature type="transmembrane region" description="Helical" evidence="9">
    <location>
        <begin position="73"/>
        <end position="94"/>
    </location>
</feature>
<dbReference type="GO" id="GO:0048472">
    <property type="term" value="F:threonine-phosphate decarboxylase activity"/>
    <property type="evidence" value="ECO:0007669"/>
    <property type="project" value="InterPro"/>
</dbReference>
<feature type="transmembrane region" description="Helical" evidence="9">
    <location>
        <begin position="314"/>
        <end position="336"/>
    </location>
</feature>
<protein>
    <recommendedName>
        <fullName evidence="9">Cobalamin biosynthesis protein CobD</fullName>
    </recommendedName>
</protein>
<comment type="caution">
    <text evidence="10">The sequence shown here is derived from an EMBL/GenBank/DDBJ whole genome shotgun (WGS) entry which is preliminary data.</text>
</comment>
<comment type="function">
    <text evidence="9">Converts cobyric acid to cobinamide by the addition of aminopropanol on the F carboxylic group.</text>
</comment>
<dbReference type="InterPro" id="IPR004485">
    <property type="entry name" value="Cobalamin_biosynth_CobD/CbiB"/>
</dbReference>
<keyword evidence="4 9" id="KW-1003">Cell membrane</keyword>
<keyword evidence="6 9" id="KW-0812">Transmembrane</keyword>
<comment type="subcellular location">
    <subcellularLocation>
        <location evidence="1 9">Cell membrane</location>
        <topology evidence="1 9">Multi-pass membrane protein</topology>
    </subcellularLocation>
</comment>
<comment type="similarity">
    <text evidence="3 9">Belongs to the CobD/CbiB family.</text>
</comment>
<feature type="transmembrane region" description="Helical" evidence="9">
    <location>
        <begin position="100"/>
        <end position="119"/>
    </location>
</feature>
<dbReference type="EMBL" id="QBML01000002">
    <property type="protein sequence ID" value="PZO44572.1"/>
    <property type="molecule type" value="Genomic_DNA"/>
</dbReference>
<evidence type="ECO:0000313" key="11">
    <source>
        <dbReference type="Proteomes" id="UP000249467"/>
    </source>
</evidence>
<dbReference type="Pfam" id="PF03186">
    <property type="entry name" value="CobD_Cbib"/>
    <property type="match status" value="1"/>
</dbReference>
<dbReference type="AlphaFoldDB" id="A0A2W4WJD7"/>
<comment type="pathway">
    <text evidence="2 9">Cofactor biosynthesis; adenosylcobalamin biosynthesis.</text>
</comment>
<name>A0A2W4WJD7_9CYAN</name>
<evidence type="ECO:0000256" key="3">
    <source>
        <dbReference type="ARBA" id="ARBA00006263"/>
    </source>
</evidence>
<evidence type="ECO:0000256" key="6">
    <source>
        <dbReference type="ARBA" id="ARBA00022692"/>
    </source>
</evidence>
<dbReference type="HAMAP" id="MF_00024">
    <property type="entry name" value="CobD_CbiB"/>
    <property type="match status" value="1"/>
</dbReference>
<evidence type="ECO:0000313" key="10">
    <source>
        <dbReference type="EMBL" id="PZO44572.1"/>
    </source>
</evidence>
<feature type="transmembrane region" description="Helical" evidence="9">
    <location>
        <begin position="32"/>
        <end position="52"/>
    </location>
</feature>
<evidence type="ECO:0000256" key="5">
    <source>
        <dbReference type="ARBA" id="ARBA00022573"/>
    </source>
</evidence>
<evidence type="ECO:0000256" key="9">
    <source>
        <dbReference type="HAMAP-Rule" id="MF_00024"/>
    </source>
</evidence>
<proteinExistence type="inferred from homology"/>